<evidence type="ECO:0000313" key="2">
    <source>
        <dbReference type="EMBL" id="SUF57116.1"/>
    </source>
</evidence>
<dbReference type="EMBL" id="UGWP01000004">
    <property type="protein sequence ID" value="SUF57116.1"/>
    <property type="molecule type" value="Genomic_DNA"/>
</dbReference>
<feature type="transmembrane region" description="Helical" evidence="1">
    <location>
        <begin position="20"/>
        <end position="42"/>
    </location>
</feature>
<protein>
    <submittedName>
        <fullName evidence="2">Prophage membrane protein</fullName>
    </submittedName>
</protein>
<dbReference type="Proteomes" id="UP000254597">
    <property type="component" value="Unassembled WGS sequence"/>
</dbReference>
<keyword evidence="1" id="KW-0812">Transmembrane</keyword>
<sequence>MSEPVSSATVLAGGLMGASVFGLATGTDYGVVFGAFAGAVFMSPRQPISDASGWSLILLHYLSWECLAPG</sequence>
<dbReference type="Pfam" id="PF16931">
    <property type="entry name" value="Phage_holin_8"/>
    <property type="match status" value="1"/>
</dbReference>
<organism evidence="2 3">
    <name type="scientific">Salmonella enterica</name>
    <name type="common">Salmonella choleraesuis</name>
    <dbReference type="NCBI Taxonomy" id="28901"/>
    <lineage>
        <taxon>Bacteria</taxon>
        <taxon>Pseudomonadati</taxon>
        <taxon>Pseudomonadota</taxon>
        <taxon>Gammaproteobacteria</taxon>
        <taxon>Enterobacterales</taxon>
        <taxon>Enterobacteriaceae</taxon>
        <taxon>Salmonella</taxon>
    </lineage>
</organism>
<reference evidence="2 3" key="1">
    <citation type="submission" date="2018-06" db="EMBL/GenBank/DDBJ databases">
        <authorList>
            <consortium name="Pathogen Informatics"/>
            <person name="Doyle S."/>
        </authorList>
    </citation>
    <scope>NUCLEOTIDE SEQUENCE [LARGE SCALE GENOMIC DNA]</scope>
    <source>
        <strain evidence="2 3">NCTC10252</strain>
    </source>
</reference>
<evidence type="ECO:0000256" key="1">
    <source>
        <dbReference type="SAM" id="Phobius"/>
    </source>
</evidence>
<evidence type="ECO:0000313" key="3">
    <source>
        <dbReference type="Proteomes" id="UP000254597"/>
    </source>
</evidence>
<keyword evidence="1" id="KW-0472">Membrane</keyword>
<proteinExistence type="predicted"/>
<dbReference type="AlphaFoldDB" id="A0A379QNK4"/>
<name>A0A379QNK4_SALER</name>
<keyword evidence="1" id="KW-1133">Transmembrane helix</keyword>
<gene>
    <name evidence="2" type="ORF">NCTC10252_02365</name>
</gene>
<dbReference type="InterPro" id="IPR032637">
    <property type="entry name" value="Phage_holin-like"/>
</dbReference>
<accession>A0A379QNK4</accession>